<reference evidence="3 4" key="1">
    <citation type="submission" date="2023-05" db="EMBL/GenBank/DDBJ databases">
        <title>B98-5 Cell Line De Novo Hybrid Assembly: An Optical Mapping Approach.</title>
        <authorList>
            <person name="Kananen K."/>
            <person name="Auerbach J.A."/>
            <person name="Kautto E."/>
            <person name="Blachly J.S."/>
        </authorList>
    </citation>
    <scope>NUCLEOTIDE SEQUENCE [LARGE SCALE GENOMIC DNA]</scope>
    <source>
        <strain evidence="3">B95-8</strain>
        <tissue evidence="3">Cell line</tissue>
    </source>
</reference>
<dbReference type="SUPFAM" id="SSF48097">
    <property type="entry name" value="Regulator of G-protein signaling, RGS"/>
    <property type="match status" value="1"/>
</dbReference>
<dbReference type="PANTHER" id="PTHR45872">
    <property type="entry name" value="RHO GUANINE NUCLEOTIDE EXCHANGE FACTOR 2, ISOFORM D"/>
    <property type="match status" value="1"/>
</dbReference>
<protein>
    <submittedName>
        <fullName evidence="3">Rho guanine nucleotide exchange factor 1</fullName>
    </submittedName>
</protein>
<sequence length="389" mass="42261">MLGSLGPKEAKKAFLDFYHSFLEKTATGVTGSPPGLPLSTPSPPLNSSLSLKQVLRVPVPPNVAFELDRTRPDLISEDVQRRFMQEVVQSQQAAVSRQLEDFRSKRLMGMTPWEQELTQLEAWVGRDRASFEARERHVAERLLMHLEEMQPTISTDEEKSAAVVNAIGLYMRHLGVRTKSGDKKSGRNFFRKKVMGNRRSDEPAKTKKGLSSILDAARWNRGEPQAEKPGATDRKGGLGVSSRDRNVGAPGQDTPGVSLHPLSLDSPDREPAPLHYHPPRFSLLVPDPQPPTPLCSVPRGPCPPYSWGAGSAPCPSLCRCFGDPLKMEEVGAWALGGGRASPSPISPSPSLLPMANPSPSPPVRGKGGVSPMLYPGLPILPHKISISLP</sequence>
<evidence type="ECO:0000259" key="2">
    <source>
        <dbReference type="Pfam" id="PF09128"/>
    </source>
</evidence>
<keyword evidence="4" id="KW-1185">Reference proteome</keyword>
<dbReference type="InterPro" id="IPR036305">
    <property type="entry name" value="RGS_sf"/>
</dbReference>
<dbReference type="PANTHER" id="PTHR45872:SF4">
    <property type="entry name" value="RHO GUANINE NUCLEOTIDE EXCHANGE FACTOR 1"/>
    <property type="match status" value="1"/>
</dbReference>
<evidence type="ECO:0000313" key="3">
    <source>
        <dbReference type="EMBL" id="KAK2088551.1"/>
    </source>
</evidence>
<dbReference type="InterPro" id="IPR044926">
    <property type="entry name" value="RGS_subdomain_2"/>
</dbReference>
<comment type="caution">
    <text evidence="3">The sequence shown here is derived from an EMBL/GenBank/DDBJ whole genome shotgun (WGS) entry which is preliminary data.</text>
</comment>
<dbReference type="Gene3D" id="1.10.167.10">
    <property type="entry name" value="Regulator of G-protein Signalling 4, domain 2"/>
    <property type="match status" value="1"/>
</dbReference>
<name>A0ABQ9TVC0_SAGOE</name>
<dbReference type="InterPro" id="IPR015212">
    <property type="entry name" value="RGS-like_dom"/>
</dbReference>
<feature type="region of interest" description="Disordered" evidence="1">
    <location>
        <begin position="338"/>
        <end position="367"/>
    </location>
</feature>
<evidence type="ECO:0000313" key="4">
    <source>
        <dbReference type="Proteomes" id="UP001266305"/>
    </source>
</evidence>
<dbReference type="EMBL" id="JASSZA010000019">
    <property type="protein sequence ID" value="KAK2088551.1"/>
    <property type="molecule type" value="Genomic_DNA"/>
</dbReference>
<dbReference type="Proteomes" id="UP001266305">
    <property type="component" value="Unassembled WGS sequence"/>
</dbReference>
<dbReference type="Pfam" id="PF09128">
    <property type="entry name" value="RGS-like"/>
    <property type="match status" value="1"/>
</dbReference>
<feature type="compositionally biased region" description="Basic and acidic residues" evidence="1">
    <location>
        <begin position="218"/>
        <end position="246"/>
    </location>
</feature>
<evidence type="ECO:0000256" key="1">
    <source>
        <dbReference type="SAM" id="MobiDB-lite"/>
    </source>
</evidence>
<feature type="region of interest" description="Disordered" evidence="1">
    <location>
        <begin position="178"/>
        <end position="270"/>
    </location>
</feature>
<feature type="domain" description="Regulator of G protein signalling-like" evidence="2">
    <location>
        <begin position="52"/>
        <end position="177"/>
    </location>
</feature>
<proteinExistence type="predicted"/>
<gene>
    <name evidence="3" type="primary">ARHGEF1_1</name>
    <name evidence="3" type="ORF">P7K49_034458</name>
</gene>
<accession>A0ABQ9TVC0</accession>
<organism evidence="3 4">
    <name type="scientific">Saguinus oedipus</name>
    <name type="common">Cotton-top tamarin</name>
    <name type="synonym">Oedipomidas oedipus</name>
    <dbReference type="NCBI Taxonomy" id="9490"/>
    <lineage>
        <taxon>Eukaryota</taxon>
        <taxon>Metazoa</taxon>
        <taxon>Chordata</taxon>
        <taxon>Craniata</taxon>
        <taxon>Vertebrata</taxon>
        <taxon>Euteleostomi</taxon>
        <taxon>Mammalia</taxon>
        <taxon>Eutheria</taxon>
        <taxon>Euarchontoglires</taxon>
        <taxon>Primates</taxon>
        <taxon>Haplorrhini</taxon>
        <taxon>Platyrrhini</taxon>
        <taxon>Cebidae</taxon>
        <taxon>Callitrichinae</taxon>
        <taxon>Saguinus</taxon>
    </lineage>
</organism>